<dbReference type="Proteomes" id="UP000365807">
    <property type="component" value="Unassembled WGS sequence"/>
</dbReference>
<evidence type="ECO:0000313" key="16">
    <source>
        <dbReference type="Proteomes" id="UP000382436"/>
    </source>
</evidence>
<evidence type="ECO:0000313" key="6">
    <source>
        <dbReference type="EMBL" id="EAJ1077323.1"/>
    </source>
</evidence>
<dbReference type="PANTHER" id="PTHR30302:SF1">
    <property type="entry name" value="HYDROGENASE 2 MATURATION PROTEASE"/>
    <property type="match status" value="1"/>
</dbReference>
<dbReference type="Proteomes" id="UP000352088">
    <property type="component" value="Unassembled WGS sequence"/>
</dbReference>
<evidence type="ECO:0000313" key="7">
    <source>
        <dbReference type="EMBL" id="EAJ9197297.1"/>
    </source>
</evidence>
<proteinExistence type="inferred from homology"/>
<dbReference type="EMBL" id="AACSIE010000002">
    <property type="protein sequence ID" value="EAL9204094.1"/>
    <property type="molecule type" value="Genomic_DNA"/>
</dbReference>
<dbReference type="Proteomes" id="UP000576616">
    <property type="component" value="Unassembled WGS sequence"/>
</dbReference>
<dbReference type="EMBL" id="AABUYW010000012">
    <property type="protein sequence ID" value="EAJ1077323.1"/>
    <property type="molecule type" value="Genomic_DNA"/>
</dbReference>
<dbReference type="EMBL" id="AABKAB010000011">
    <property type="protein sequence ID" value="EAH8157547.1"/>
    <property type="molecule type" value="Genomic_DNA"/>
</dbReference>
<protein>
    <submittedName>
        <fullName evidence="11">Hydrogenase expression/formation protein</fullName>
    </submittedName>
    <submittedName>
        <fullName evidence="6">Hydrogenase maturation protease</fullName>
    </submittedName>
</protein>
<dbReference type="CDD" id="cd06062">
    <property type="entry name" value="H2MP_MemB-H2up"/>
    <property type="match status" value="1"/>
</dbReference>
<dbReference type="EMBL" id="AACBVJ010000006">
    <property type="protein sequence ID" value="EAJ9197297.1"/>
    <property type="molecule type" value="Genomic_DNA"/>
</dbReference>
<dbReference type="Proteomes" id="UP000557830">
    <property type="component" value="Unassembled WGS sequence"/>
</dbReference>
<comment type="similarity">
    <text evidence="1">Belongs to the peptidase A31 family.</text>
</comment>
<dbReference type="InterPro" id="IPR023430">
    <property type="entry name" value="Pept_HybD-like_dom_sf"/>
</dbReference>
<dbReference type="RefSeq" id="WP_002780939.1">
    <property type="nucleotide sequence ID" value="NZ_AANHVQ020000007.1"/>
</dbReference>
<dbReference type="AlphaFoldDB" id="A0A3K5JQG8"/>
<evidence type="ECO:0000313" key="18">
    <source>
        <dbReference type="Proteomes" id="UP000411403"/>
    </source>
</evidence>
<name>A0A3K5JQG8_CAMCO</name>
<dbReference type="EMBL" id="AACGFG010000004">
    <property type="protein sequence ID" value="EAK4358095.1"/>
    <property type="molecule type" value="Genomic_DNA"/>
</dbReference>
<keyword evidence="4" id="KW-0378">Hydrolase</keyword>
<evidence type="ECO:0000256" key="2">
    <source>
        <dbReference type="ARBA" id="ARBA00022670"/>
    </source>
</evidence>
<evidence type="ECO:0000313" key="9">
    <source>
        <dbReference type="EMBL" id="EAK4358095.1"/>
    </source>
</evidence>
<dbReference type="EMBL" id="AACDUL010000013">
    <property type="protein sequence ID" value="EAK1510043.1"/>
    <property type="molecule type" value="Genomic_DNA"/>
</dbReference>
<dbReference type="PANTHER" id="PTHR30302">
    <property type="entry name" value="HYDROGENASE 1 MATURATION PROTEASE"/>
    <property type="match status" value="1"/>
</dbReference>
<dbReference type="EMBL" id="AACQHW010000002">
    <property type="protein sequence ID" value="EAL6850360.1"/>
    <property type="molecule type" value="Genomic_DNA"/>
</dbReference>
<gene>
    <name evidence="10" type="ORF">B9Q54_00115</name>
    <name evidence="6" type="ORF">BU953_06840</name>
    <name evidence="7" type="ORF">BZ274_03755</name>
    <name evidence="9" type="ORF">C6T04_03985</name>
    <name evidence="8" type="ORF">CJD00_07225</name>
    <name evidence="11" type="ORF">DSX26_02605</name>
    <name evidence="12" type="ORF">DYU70_02800</name>
    <name evidence="5" type="ORF">ES716_06380</name>
</gene>
<comment type="caution">
    <text evidence="6">The sequence shown here is derived from an EMBL/GenBank/DDBJ whole genome shotgun (WGS) entry which is preliminary data.</text>
</comment>
<dbReference type="Proteomes" id="UP000411403">
    <property type="component" value="Unassembled WGS sequence"/>
</dbReference>
<evidence type="ECO:0000313" key="12">
    <source>
        <dbReference type="EMBL" id="EAL9204094.1"/>
    </source>
</evidence>
<evidence type="ECO:0000256" key="3">
    <source>
        <dbReference type="ARBA" id="ARBA00022750"/>
    </source>
</evidence>
<keyword evidence="2 6" id="KW-0645">Protease</keyword>
<dbReference type="Proteomes" id="UP000409545">
    <property type="component" value="Unassembled WGS sequence"/>
</dbReference>
<evidence type="ECO:0000313" key="11">
    <source>
        <dbReference type="EMBL" id="EAL6850360.1"/>
    </source>
</evidence>
<dbReference type="NCBIfam" id="TIGR00072">
    <property type="entry name" value="hydrog_prot"/>
    <property type="match status" value="1"/>
</dbReference>
<reference evidence="8 14" key="1">
    <citation type="submission" date="2018-05" db="EMBL/GenBank/DDBJ databases">
        <authorList>
            <consortium name="GenomeTrakr network: Whole genome sequencing for foodborne pathogen traceback"/>
        </authorList>
    </citation>
    <scope>NUCLEOTIDE SEQUENCE [LARGE SCALE GENOMIC DNA]</scope>
    <source>
        <strain evidence="8 14">NC_C6016</strain>
    </source>
</reference>
<dbReference type="GO" id="GO:0016485">
    <property type="term" value="P:protein processing"/>
    <property type="evidence" value="ECO:0007669"/>
    <property type="project" value="TreeGrafter"/>
</dbReference>
<dbReference type="Proteomes" id="UP000382436">
    <property type="component" value="Unassembled WGS sequence"/>
</dbReference>
<reference evidence="17 19" key="2">
    <citation type="submission" date="2018-05" db="EMBL/GenBank/DDBJ databases">
        <authorList>
            <consortium name="NARMS: The National Antimicrobial Resistance Monitoring System"/>
        </authorList>
    </citation>
    <scope>NUCLEOTIDE SEQUENCE [LARGE SCALE GENOMIC DNA]</scope>
    <source>
        <strain evidence="12 18">CVM N17C171</strain>
        <strain evidence="11 13">CVM N17C548</strain>
        <strain evidence="9 15">FSIS11807978</strain>
        <strain evidence="6 19">FSIS1609200</strain>
        <strain evidence="10 17">FSIS1711007</strain>
    </source>
</reference>
<dbReference type="InterPro" id="IPR000671">
    <property type="entry name" value="Peptidase_A31"/>
</dbReference>
<reference evidence="5 20" key="3">
    <citation type="submission" date="2019-01" db="EMBL/GenBank/DDBJ databases">
        <authorList>
            <consortium name="PulseNet: The National Subtyping Network for Foodborne Disease Surveillance"/>
            <person name="Tarr C.L."/>
            <person name="Trees E."/>
            <person name="Katz L.S."/>
            <person name="Carleton-Romer H.A."/>
            <person name="Stroika S."/>
            <person name="Kucerova Z."/>
            <person name="Roache K.F."/>
            <person name="Sabol A.L."/>
            <person name="Besser J."/>
            <person name="Gerner-Smidt P."/>
        </authorList>
    </citation>
    <scope>NUCLEOTIDE SEQUENCE [LARGE SCALE GENOMIC DNA]</scope>
    <source>
        <strain evidence="7 16">PNUSAC001435</strain>
        <strain evidence="5 20">PNUSAC007828</strain>
    </source>
</reference>
<evidence type="ECO:0000313" key="19">
    <source>
        <dbReference type="Proteomes" id="UP000557830"/>
    </source>
</evidence>
<evidence type="ECO:0000313" key="13">
    <source>
        <dbReference type="Proteomes" id="UP000352088"/>
    </source>
</evidence>
<dbReference type="Proteomes" id="UP000361993">
    <property type="component" value="Unassembled WGS sequence"/>
</dbReference>
<evidence type="ECO:0000313" key="15">
    <source>
        <dbReference type="Proteomes" id="UP000365807"/>
    </source>
</evidence>
<sequence length="177" mass="20054">MKFLVLGIGNIMFADEGIGVHLCKLLEKNYKFTHSNHSLDFVDGGTLALQLSYIIAEYDKMIVLDCIDADDSKIGDVFFFPYDAMPKKINWSGSAHEVEMLQTLQYMELMGDLPHTQILACVPKRIKPMSFTLSQEIVSAGEIMEKTLLEYLTKEGFSYEKIANHSLQELADISYKN</sequence>
<dbReference type="OrthoDB" id="9792731at2"/>
<dbReference type="EMBL" id="AACGUZ010000001">
    <property type="protein sequence ID" value="EAK5102691.1"/>
    <property type="molecule type" value="Genomic_DNA"/>
</dbReference>
<accession>A0A3K5JQG8</accession>
<evidence type="ECO:0000256" key="4">
    <source>
        <dbReference type="ARBA" id="ARBA00022801"/>
    </source>
</evidence>
<dbReference type="GeneID" id="66544416"/>
<evidence type="ECO:0000313" key="8">
    <source>
        <dbReference type="EMBL" id="EAK1510043.1"/>
    </source>
</evidence>
<dbReference type="Pfam" id="PF01750">
    <property type="entry name" value="HycI"/>
    <property type="match status" value="1"/>
</dbReference>
<evidence type="ECO:0000313" key="5">
    <source>
        <dbReference type="EMBL" id="EAH8157547.1"/>
    </source>
</evidence>
<evidence type="ECO:0000313" key="20">
    <source>
        <dbReference type="Proteomes" id="UP000576616"/>
    </source>
</evidence>
<dbReference type="Gene3D" id="3.40.50.1450">
    <property type="entry name" value="HybD-like"/>
    <property type="match status" value="1"/>
</dbReference>
<dbReference type="SUPFAM" id="SSF53163">
    <property type="entry name" value="HybD-like"/>
    <property type="match status" value="1"/>
</dbReference>
<evidence type="ECO:0000313" key="10">
    <source>
        <dbReference type="EMBL" id="EAK5102691.1"/>
    </source>
</evidence>
<dbReference type="PRINTS" id="PR00446">
    <property type="entry name" value="HYDRGNUPTAKE"/>
</dbReference>
<evidence type="ECO:0000313" key="17">
    <source>
        <dbReference type="Proteomes" id="UP000409545"/>
    </source>
</evidence>
<dbReference type="GO" id="GO:0004190">
    <property type="term" value="F:aspartic-type endopeptidase activity"/>
    <property type="evidence" value="ECO:0007669"/>
    <property type="project" value="UniProtKB-KW"/>
</dbReference>
<evidence type="ECO:0000256" key="1">
    <source>
        <dbReference type="ARBA" id="ARBA00006814"/>
    </source>
</evidence>
<evidence type="ECO:0000313" key="14">
    <source>
        <dbReference type="Proteomes" id="UP000361993"/>
    </source>
</evidence>
<organism evidence="6 19">
    <name type="scientific">Campylobacter coli</name>
    <dbReference type="NCBI Taxonomy" id="195"/>
    <lineage>
        <taxon>Bacteria</taxon>
        <taxon>Pseudomonadati</taxon>
        <taxon>Campylobacterota</taxon>
        <taxon>Epsilonproteobacteria</taxon>
        <taxon>Campylobacterales</taxon>
        <taxon>Campylobacteraceae</taxon>
        <taxon>Campylobacter</taxon>
    </lineage>
</organism>
<keyword evidence="3" id="KW-0064">Aspartyl protease</keyword>
<dbReference type="GO" id="GO:0008047">
    <property type="term" value="F:enzyme activator activity"/>
    <property type="evidence" value="ECO:0007669"/>
    <property type="project" value="InterPro"/>
</dbReference>